<reference evidence="1 2" key="1">
    <citation type="submission" date="2016-12" db="EMBL/GenBank/DDBJ databases">
        <title>The draft genome sequence of HSLHS2.</title>
        <authorList>
            <person name="Hu D."/>
            <person name="Wang L."/>
            <person name="Shao Z."/>
        </authorList>
    </citation>
    <scope>NUCLEOTIDE SEQUENCE [LARGE SCALE GENOMIC DNA]</scope>
    <source>
        <strain evidence="1">MCCC 1A06712</strain>
    </source>
</reference>
<sequence length="143" mass="15878">MLSIWRSLFDPAMPSDNDDTDDHPSIPEGMTRVHIFAGNFDTEEALLAYCFDSPDDDTPEPINVDLPGAFVDTTYVATGYANAVPVVLAEFFSPAEQERLRRRIGARNSIVVMSEYAFGGFPYELDDTPKLEYLGAQLVPLPQ</sequence>
<proteinExistence type="predicted"/>
<organism evidence="1 2">
    <name type="scientific">Marivivens niveibacter</name>
    <dbReference type="NCBI Taxonomy" id="1930667"/>
    <lineage>
        <taxon>Bacteria</taxon>
        <taxon>Pseudomonadati</taxon>
        <taxon>Pseudomonadota</taxon>
        <taxon>Alphaproteobacteria</taxon>
        <taxon>Rhodobacterales</taxon>
        <taxon>Paracoccaceae</taxon>
        <taxon>Marivivens group</taxon>
        <taxon>Marivivens</taxon>
    </lineage>
</organism>
<dbReference type="EMBL" id="MSPP01000003">
    <property type="protein sequence ID" value="OUD09035.1"/>
    <property type="molecule type" value="Genomic_DNA"/>
</dbReference>
<dbReference type="OrthoDB" id="7862941at2"/>
<evidence type="ECO:0008006" key="3">
    <source>
        <dbReference type="Google" id="ProtNLM"/>
    </source>
</evidence>
<accession>A0A251WY32</accession>
<dbReference type="AlphaFoldDB" id="A0A251WY32"/>
<gene>
    <name evidence="1" type="ORF">BVC71_09995</name>
</gene>
<protein>
    <recommendedName>
        <fullName evidence="3">Immunity protein 22</fullName>
    </recommendedName>
</protein>
<dbReference type="Proteomes" id="UP000194664">
    <property type="component" value="Unassembled WGS sequence"/>
</dbReference>
<keyword evidence="2" id="KW-1185">Reference proteome</keyword>
<comment type="caution">
    <text evidence="1">The sequence shown here is derived from an EMBL/GenBank/DDBJ whole genome shotgun (WGS) entry which is preliminary data.</text>
</comment>
<evidence type="ECO:0000313" key="1">
    <source>
        <dbReference type="EMBL" id="OUD09035.1"/>
    </source>
</evidence>
<name>A0A251WY32_9RHOB</name>
<dbReference type="RefSeq" id="WP_133064517.1">
    <property type="nucleotide sequence ID" value="NZ_MSPP01000003.1"/>
</dbReference>
<evidence type="ECO:0000313" key="2">
    <source>
        <dbReference type="Proteomes" id="UP000194664"/>
    </source>
</evidence>